<keyword evidence="8" id="KW-0539">Nucleus</keyword>
<dbReference type="PANTHER" id="PTHR15641">
    <property type="entry name" value="ELONGATOR COMPLEX PROTEIN 5"/>
    <property type="match status" value="1"/>
</dbReference>
<evidence type="ECO:0000313" key="11">
    <source>
        <dbReference type="EMBL" id="CEK87102.1"/>
    </source>
</evidence>
<dbReference type="GO" id="GO:0033588">
    <property type="term" value="C:elongator holoenzyme complex"/>
    <property type="evidence" value="ECO:0007669"/>
    <property type="project" value="InterPro"/>
</dbReference>
<dbReference type="GO" id="GO:0005634">
    <property type="term" value="C:nucleus"/>
    <property type="evidence" value="ECO:0007669"/>
    <property type="project" value="UniProtKB-SubCell"/>
</dbReference>
<dbReference type="GO" id="GO:0005829">
    <property type="term" value="C:cytosol"/>
    <property type="evidence" value="ECO:0007669"/>
    <property type="project" value="TreeGrafter"/>
</dbReference>
<dbReference type="UniPathway" id="UPA00988"/>
<dbReference type="GO" id="GO:0002098">
    <property type="term" value="P:tRNA wobble uridine modification"/>
    <property type="evidence" value="ECO:0007669"/>
    <property type="project" value="InterPro"/>
</dbReference>
<feature type="compositionally biased region" description="Acidic residues" evidence="9">
    <location>
        <begin position="64"/>
        <end position="79"/>
    </location>
</feature>
<gene>
    <name evidence="10" type="primary">ORF157312</name>
    <name evidence="11" type="synonym">ORF157320</name>
</gene>
<dbReference type="EMBL" id="HACG01040237">
    <property type="protein sequence ID" value="CEK87102.1"/>
    <property type="molecule type" value="Transcribed_RNA"/>
</dbReference>
<accession>A0A0B7B186</accession>
<organism evidence="10">
    <name type="scientific">Arion vulgaris</name>
    <dbReference type="NCBI Taxonomy" id="1028688"/>
    <lineage>
        <taxon>Eukaryota</taxon>
        <taxon>Metazoa</taxon>
        <taxon>Spiralia</taxon>
        <taxon>Lophotrochozoa</taxon>
        <taxon>Mollusca</taxon>
        <taxon>Gastropoda</taxon>
        <taxon>Heterobranchia</taxon>
        <taxon>Euthyneura</taxon>
        <taxon>Panpulmonata</taxon>
        <taxon>Eupulmonata</taxon>
        <taxon>Stylommatophora</taxon>
        <taxon>Helicina</taxon>
        <taxon>Arionoidea</taxon>
        <taxon>Arionidae</taxon>
        <taxon>Arion</taxon>
    </lineage>
</organism>
<evidence type="ECO:0000256" key="6">
    <source>
        <dbReference type="ARBA" id="ARBA00022490"/>
    </source>
</evidence>
<comment type="similarity">
    <text evidence="4">Belongs to the ELP5 family.</text>
</comment>
<evidence type="ECO:0000256" key="3">
    <source>
        <dbReference type="ARBA" id="ARBA00005043"/>
    </source>
</evidence>
<comment type="subcellular location">
    <subcellularLocation>
        <location evidence="2">Cytoplasm</location>
    </subcellularLocation>
    <subcellularLocation>
        <location evidence="1">Nucleus</location>
    </subcellularLocation>
</comment>
<evidence type="ECO:0000256" key="2">
    <source>
        <dbReference type="ARBA" id="ARBA00004496"/>
    </source>
</evidence>
<dbReference type="PANTHER" id="PTHR15641:SF1">
    <property type="entry name" value="ELONGATOR COMPLEX PROTEIN 5"/>
    <property type="match status" value="1"/>
</dbReference>
<proteinExistence type="inferred from homology"/>
<comment type="pathway">
    <text evidence="3">tRNA modification; 5-methoxycarbonylmethyl-2-thiouridine-tRNA biosynthesis.</text>
</comment>
<protein>
    <recommendedName>
        <fullName evidence="5">Elongator complex protein 5</fullName>
    </recommendedName>
</protein>
<dbReference type="AlphaFoldDB" id="A0A0B7B186"/>
<dbReference type="Pfam" id="PF10483">
    <property type="entry name" value="Elong_Iki1"/>
    <property type="match status" value="1"/>
</dbReference>
<evidence type="ECO:0000256" key="5">
    <source>
        <dbReference type="ARBA" id="ARBA00020264"/>
    </source>
</evidence>
<keyword evidence="6" id="KW-0963">Cytoplasm</keyword>
<dbReference type="EMBL" id="HACG01040234">
    <property type="protein sequence ID" value="CEK87099.1"/>
    <property type="molecule type" value="Transcribed_RNA"/>
</dbReference>
<evidence type="ECO:0000256" key="8">
    <source>
        <dbReference type="ARBA" id="ARBA00023242"/>
    </source>
</evidence>
<evidence type="ECO:0000256" key="9">
    <source>
        <dbReference type="SAM" id="MobiDB-lite"/>
    </source>
</evidence>
<dbReference type="GO" id="GO:0000049">
    <property type="term" value="F:tRNA binding"/>
    <property type="evidence" value="ECO:0007669"/>
    <property type="project" value="TreeGrafter"/>
</dbReference>
<evidence type="ECO:0000256" key="4">
    <source>
        <dbReference type="ARBA" id="ARBA00009567"/>
    </source>
</evidence>
<dbReference type="InterPro" id="IPR019519">
    <property type="entry name" value="Elp5"/>
</dbReference>
<sequence length="79" mass="8820">MSILVVIVQCSGHLKVDPTAELPFSLSLTDSEKDERSKVKLPYLKDQTGDTELSSGQIFYQPDSVDDFDDEDPDDDLNI</sequence>
<keyword evidence="7" id="KW-0819">tRNA processing</keyword>
<reference evidence="10" key="1">
    <citation type="submission" date="2014-12" db="EMBL/GenBank/DDBJ databases">
        <title>Insight into the proteome of Arion vulgaris.</title>
        <authorList>
            <person name="Aradska J."/>
            <person name="Bulat T."/>
            <person name="Smidak R."/>
            <person name="Sarate P."/>
            <person name="Gangsoo J."/>
            <person name="Sialana F."/>
            <person name="Bilban M."/>
            <person name="Lubec G."/>
        </authorList>
    </citation>
    <scope>NUCLEOTIDE SEQUENCE</scope>
    <source>
        <tissue evidence="10">Skin</tissue>
    </source>
</reference>
<feature type="region of interest" description="Disordered" evidence="9">
    <location>
        <begin position="48"/>
        <end position="79"/>
    </location>
</feature>
<evidence type="ECO:0000313" key="10">
    <source>
        <dbReference type="EMBL" id="CEK87099.1"/>
    </source>
</evidence>
<evidence type="ECO:0000256" key="1">
    <source>
        <dbReference type="ARBA" id="ARBA00004123"/>
    </source>
</evidence>
<name>A0A0B7B186_9EUPU</name>
<evidence type="ECO:0000256" key="7">
    <source>
        <dbReference type="ARBA" id="ARBA00022694"/>
    </source>
</evidence>